<dbReference type="EMBL" id="CP041186">
    <property type="protein sequence ID" value="QDG52726.1"/>
    <property type="molecule type" value="Genomic_DNA"/>
</dbReference>
<dbReference type="AlphaFoldDB" id="A0A4Y6PWN7"/>
<keyword evidence="2" id="KW-1185">Reference proteome</keyword>
<accession>A0A4Y6PWN7</accession>
<evidence type="ECO:0000313" key="1">
    <source>
        <dbReference type="EMBL" id="QDG52726.1"/>
    </source>
</evidence>
<gene>
    <name evidence="1" type="ORF">FIV42_18865</name>
</gene>
<sequence>MSSSAFAQQGVIDLEETVIKGRIQKPEAFYILQHANLDYEPFDKKPSFIPELLETVKEEPF</sequence>
<dbReference type="Proteomes" id="UP000315995">
    <property type="component" value="Chromosome"/>
</dbReference>
<dbReference type="OrthoDB" id="5524609at2"/>
<name>A0A4Y6PWN7_PERCE</name>
<dbReference type="RefSeq" id="WP_141199191.1">
    <property type="nucleotide sequence ID" value="NZ_CP041186.1"/>
</dbReference>
<proteinExistence type="predicted"/>
<evidence type="ECO:0000313" key="2">
    <source>
        <dbReference type="Proteomes" id="UP000315995"/>
    </source>
</evidence>
<reference evidence="1 2" key="1">
    <citation type="submission" date="2019-06" db="EMBL/GenBank/DDBJ databases">
        <title>Persicimonas caeni gen. nov., sp. nov., a predatory bacterium isolated from solar saltern.</title>
        <authorList>
            <person name="Wang S."/>
        </authorList>
    </citation>
    <scope>NUCLEOTIDE SEQUENCE [LARGE SCALE GENOMIC DNA]</scope>
    <source>
        <strain evidence="1 2">YN101</strain>
    </source>
</reference>
<accession>A0A5B8Y9I6</accession>
<protein>
    <submittedName>
        <fullName evidence="1">Uncharacterized protein</fullName>
    </submittedName>
</protein>
<organism evidence="1 2">
    <name type="scientific">Persicimonas caeni</name>
    <dbReference type="NCBI Taxonomy" id="2292766"/>
    <lineage>
        <taxon>Bacteria</taxon>
        <taxon>Deltaproteobacteria</taxon>
        <taxon>Bradymonadales</taxon>
        <taxon>Bradymonadaceae</taxon>
        <taxon>Persicimonas</taxon>
    </lineage>
</organism>